<keyword evidence="2" id="KW-0436">Ligase</keyword>
<accession>A0A090TCP3</accession>
<evidence type="ECO:0000313" key="3">
    <source>
        <dbReference type="Proteomes" id="UP000029224"/>
    </source>
</evidence>
<evidence type="ECO:0000259" key="1">
    <source>
        <dbReference type="Pfam" id="PF16177"/>
    </source>
</evidence>
<dbReference type="GO" id="GO:0050218">
    <property type="term" value="F:propionate-CoA ligase activity"/>
    <property type="evidence" value="ECO:0007669"/>
    <property type="project" value="UniProtKB-EC"/>
</dbReference>
<organism evidence="2 3">
    <name type="scientific">Vibrio maritimus</name>
    <dbReference type="NCBI Taxonomy" id="990268"/>
    <lineage>
        <taxon>Bacteria</taxon>
        <taxon>Pseudomonadati</taxon>
        <taxon>Pseudomonadota</taxon>
        <taxon>Gammaproteobacteria</taxon>
        <taxon>Vibrionales</taxon>
        <taxon>Vibrionaceae</taxon>
        <taxon>Vibrio</taxon>
    </lineage>
</organism>
<gene>
    <name evidence="2" type="ORF">JCM19240_2558</name>
</gene>
<reference evidence="2 3" key="2">
    <citation type="submission" date="2014-09" db="EMBL/GenBank/DDBJ databases">
        <authorList>
            <consortium name="NBRP consortium"/>
            <person name="Sawabe T."/>
            <person name="Meirelles P."/>
            <person name="Nakanishi M."/>
            <person name="Sayaka M."/>
            <person name="Hattori M."/>
            <person name="Ohkuma M."/>
        </authorList>
    </citation>
    <scope>NUCLEOTIDE SEQUENCE [LARGE SCALE GENOMIC DNA]</scope>
    <source>
        <strain evidence="2 3">JCM 19240</strain>
    </source>
</reference>
<dbReference type="EMBL" id="BBMT01000011">
    <property type="protein sequence ID" value="GAL36489.1"/>
    <property type="molecule type" value="Genomic_DNA"/>
</dbReference>
<dbReference type="PANTHER" id="PTHR43347">
    <property type="entry name" value="ACYL-COA SYNTHETASE"/>
    <property type="match status" value="1"/>
</dbReference>
<feature type="domain" description="Acetyl-coenzyme A synthetase N-terminal" evidence="1">
    <location>
        <begin position="4"/>
        <end position="56"/>
    </location>
</feature>
<sequence length="72" mass="8508">MSAYQKEYQWAEQQPESFWQHQAENIDWFEAPKTILAKDDNGIERWFPDGVMNTAWLALDYHCEQGRGDNTA</sequence>
<dbReference type="InterPro" id="IPR042099">
    <property type="entry name" value="ANL_N_sf"/>
</dbReference>
<reference evidence="2 3" key="1">
    <citation type="submission" date="2014-09" db="EMBL/GenBank/DDBJ databases">
        <title>Vibrio maritimus JCM 19240. (C210) whole genome shotgun sequence.</title>
        <authorList>
            <person name="Sawabe T."/>
            <person name="Meirelles P."/>
            <person name="Nakanishi M."/>
            <person name="Sayaka M."/>
            <person name="Hattori M."/>
            <person name="Ohkuma M."/>
        </authorList>
    </citation>
    <scope>NUCLEOTIDE SEQUENCE [LARGE SCALE GENOMIC DNA]</scope>
    <source>
        <strain evidence="2 3">JCM 19240</strain>
    </source>
</reference>
<dbReference type="InterPro" id="IPR032387">
    <property type="entry name" value="ACAS_N"/>
</dbReference>
<dbReference type="EC" id="6.2.1.17" evidence="2"/>
<name>A0A090TCP3_9VIBR</name>
<dbReference type="PANTHER" id="PTHR43347:SF3">
    <property type="entry name" value="ACYL-COA SYNTHETASE SHORT-CHAIN FAMILY MEMBER 3, MITOCHONDRIAL"/>
    <property type="match status" value="1"/>
</dbReference>
<dbReference type="Proteomes" id="UP000029224">
    <property type="component" value="Unassembled WGS sequence"/>
</dbReference>
<dbReference type="Pfam" id="PF16177">
    <property type="entry name" value="ACAS_N"/>
    <property type="match status" value="1"/>
</dbReference>
<evidence type="ECO:0000313" key="2">
    <source>
        <dbReference type="EMBL" id="GAL36489.1"/>
    </source>
</evidence>
<protein>
    <submittedName>
        <fullName evidence="2">Propionate-CoA ligase</fullName>
        <ecNumber evidence="2">6.2.1.17</ecNumber>
    </submittedName>
</protein>
<dbReference type="AlphaFoldDB" id="A0A090TCP3"/>
<dbReference type="Gene3D" id="3.40.50.12780">
    <property type="entry name" value="N-terminal domain of ligase-like"/>
    <property type="match status" value="1"/>
</dbReference>
<comment type="caution">
    <text evidence="2">The sequence shown here is derived from an EMBL/GenBank/DDBJ whole genome shotgun (WGS) entry which is preliminary data.</text>
</comment>
<keyword evidence="3" id="KW-1185">Reference proteome</keyword>
<proteinExistence type="predicted"/>